<evidence type="ECO:0000259" key="3">
    <source>
        <dbReference type="PROSITE" id="PS51186"/>
    </source>
</evidence>
<evidence type="ECO:0000313" key="5">
    <source>
        <dbReference type="Proteomes" id="UP001199260"/>
    </source>
</evidence>
<evidence type="ECO:0000313" key="4">
    <source>
        <dbReference type="EMBL" id="MCD2167903.1"/>
    </source>
</evidence>
<keyword evidence="1" id="KW-0808">Transferase</keyword>
<feature type="domain" description="N-acetyltransferase" evidence="3">
    <location>
        <begin position="8"/>
        <end position="150"/>
    </location>
</feature>
<sequence length="150" mass="16438">MPKHQDSFQIRPATVDDVAAMFQVRLAVTENRMNRDALAAVGVTPDSIADAIRSAPCAWVATTEGEVAGFAMVDLDSACLFALFVRSNHEGRGMGSALCQVCEQALFAQHEEAWLETAKTSRAVRLYRHLGWGNESDIGDGDIRLSKRRD</sequence>
<dbReference type="Proteomes" id="UP001199260">
    <property type="component" value="Unassembled WGS sequence"/>
</dbReference>
<protein>
    <submittedName>
        <fullName evidence="4">GNAT family N-acetyltransferase</fullName>
    </submittedName>
</protein>
<dbReference type="PANTHER" id="PTHR43877:SF2">
    <property type="entry name" value="AMINOALKYLPHOSPHONATE N-ACETYLTRANSFERASE-RELATED"/>
    <property type="match status" value="1"/>
</dbReference>
<dbReference type="AlphaFoldDB" id="A0AAW4Y1V1"/>
<dbReference type="Pfam" id="PF00583">
    <property type="entry name" value="Acetyltransf_1"/>
    <property type="match status" value="1"/>
</dbReference>
<dbReference type="InterPro" id="IPR000182">
    <property type="entry name" value="GNAT_dom"/>
</dbReference>
<dbReference type="InterPro" id="IPR016181">
    <property type="entry name" value="Acyl_CoA_acyltransferase"/>
</dbReference>
<dbReference type="Gene3D" id="3.40.630.30">
    <property type="match status" value="1"/>
</dbReference>
<dbReference type="CDD" id="cd04301">
    <property type="entry name" value="NAT_SF"/>
    <property type="match status" value="1"/>
</dbReference>
<dbReference type="InterPro" id="IPR050832">
    <property type="entry name" value="Bact_Acetyltransf"/>
</dbReference>
<dbReference type="EMBL" id="JAJNCT010000034">
    <property type="protein sequence ID" value="MCD2167903.1"/>
    <property type="molecule type" value="Genomic_DNA"/>
</dbReference>
<dbReference type="PANTHER" id="PTHR43877">
    <property type="entry name" value="AMINOALKYLPHOSPHONATE N-ACETYLTRANSFERASE-RELATED-RELATED"/>
    <property type="match status" value="1"/>
</dbReference>
<gene>
    <name evidence="4" type="ORF">LPW39_22520</name>
</gene>
<dbReference type="SUPFAM" id="SSF55729">
    <property type="entry name" value="Acyl-CoA N-acyltransferases (Nat)"/>
    <property type="match status" value="1"/>
</dbReference>
<evidence type="ECO:0000256" key="2">
    <source>
        <dbReference type="ARBA" id="ARBA00023315"/>
    </source>
</evidence>
<evidence type="ECO:0000256" key="1">
    <source>
        <dbReference type="ARBA" id="ARBA00022679"/>
    </source>
</evidence>
<keyword evidence="2" id="KW-0012">Acyltransferase</keyword>
<keyword evidence="5" id="KW-1185">Reference proteome</keyword>
<reference evidence="4 5" key="1">
    <citation type="submission" date="2021-11" db="EMBL/GenBank/DDBJ databases">
        <title>Genome sequence.</title>
        <authorList>
            <person name="Sun Q."/>
        </authorList>
    </citation>
    <scope>NUCLEOTIDE SEQUENCE [LARGE SCALE GENOMIC DNA]</scope>
    <source>
        <strain evidence="4 5">KCTC 12005</strain>
    </source>
</reference>
<comment type="caution">
    <text evidence="4">The sequence shown here is derived from an EMBL/GenBank/DDBJ whole genome shotgun (WGS) entry which is preliminary data.</text>
</comment>
<dbReference type="GO" id="GO:0016747">
    <property type="term" value="F:acyltransferase activity, transferring groups other than amino-acyl groups"/>
    <property type="evidence" value="ECO:0007669"/>
    <property type="project" value="InterPro"/>
</dbReference>
<organism evidence="4 5">
    <name type="scientific">Comamonas koreensis</name>
    <dbReference type="NCBI Taxonomy" id="160825"/>
    <lineage>
        <taxon>Bacteria</taxon>
        <taxon>Pseudomonadati</taxon>
        <taxon>Pseudomonadota</taxon>
        <taxon>Betaproteobacteria</taxon>
        <taxon>Burkholderiales</taxon>
        <taxon>Comamonadaceae</taxon>
        <taxon>Comamonas</taxon>
    </lineage>
</organism>
<name>A0AAW4Y1V1_9BURK</name>
<accession>A0AAW4Y1V1</accession>
<dbReference type="RefSeq" id="WP_230780796.1">
    <property type="nucleotide sequence ID" value="NZ_JAJNCT010000034.1"/>
</dbReference>
<dbReference type="PROSITE" id="PS51186">
    <property type="entry name" value="GNAT"/>
    <property type="match status" value="1"/>
</dbReference>
<proteinExistence type="predicted"/>